<dbReference type="Gene3D" id="3.30.70.270">
    <property type="match status" value="1"/>
</dbReference>
<protein>
    <submittedName>
        <fullName evidence="2">Reverse transcriptase domain-containing protein</fullName>
    </submittedName>
</protein>
<feature type="domain" description="Reverse transcriptase" evidence="1">
    <location>
        <begin position="455"/>
        <end position="569"/>
    </location>
</feature>
<dbReference type="EMBL" id="BKCJ010006772">
    <property type="protein sequence ID" value="GEU73867.1"/>
    <property type="molecule type" value="Genomic_DNA"/>
</dbReference>
<name>A0A6L2MKS6_TANCI</name>
<dbReference type="CDD" id="cd01647">
    <property type="entry name" value="RT_LTR"/>
    <property type="match status" value="1"/>
</dbReference>
<dbReference type="GO" id="GO:0003964">
    <property type="term" value="F:RNA-directed DNA polymerase activity"/>
    <property type="evidence" value="ECO:0007669"/>
    <property type="project" value="UniProtKB-KW"/>
</dbReference>
<dbReference type="InterPro" id="IPR043502">
    <property type="entry name" value="DNA/RNA_pol_sf"/>
</dbReference>
<evidence type="ECO:0000313" key="2">
    <source>
        <dbReference type="EMBL" id="GEU73867.1"/>
    </source>
</evidence>
<dbReference type="Gene3D" id="3.10.10.10">
    <property type="entry name" value="HIV Type 1 Reverse Transcriptase, subunit A, domain 1"/>
    <property type="match status" value="2"/>
</dbReference>
<gene>
    <name evidence="2" type="ORF">Tci_045845</name>
</gene>
<keyword evidence="2" id="KW-0808">Transferase</keyword>
<dbReference type="InterPro" id="IPR043128">
    <property type="entry name" value="Rev_trsase/Diguanyl_cyclase"/>
</dbReference>
<dbReference type="Pfam" id="PF00078">
    <property type="entry name" value="RVT_1"/>
    <property type="match status" value="1"/>
</dbReference>
<dbReference type="InterPro" id="IPR000477">
    <property type="entry name" value="RT_dom"/>
</dbReference>
<proteinExistence type="predicted"/>
<keyword evidence="2" id="KW-0695">RNA-directed DNA polymerase</keyword>
<keyword evidence="2" id="KW-0548">Nucleotidyltransferase</keyword>
<dbReference type="SUPFAM" id="SSF56672">
    <property type="entry name" value="DNA/RNA polymerases"/>
    <property type="match status" value="2"/>
</dbReference>
<dbReference type="PANTHER" id="PTHR24559:SF429">
    <property type="entry name" value="RNA-DIRECTED DNA POLYMERASE HOMOLOG"/>
    <property type="match status" value="1"/>
</dbReference>
<organism evidence="2">
    <name type="scientific">Tanacetum cinerariifolium</name>
    <name type="common">Dalmatian daisy</name>
    <name type="synonym">Chrysanthemum cinerariifolium</name>
    <dbReference type="NCBI Taxonomy" id="118510"/>
    <lineage>
        <taxon>Eukaryota</taxon>
        <taxon>Viridiplantae</taxon>
        <taxon>Streptophyta</taxon>
        <taxon>Embryophyta</taxon>
        <taxon>Tracheophyta</taxon>
        <taxon>Spermatophyta</taxon>
        <taxon>Magnoliopsida</taxon>
        <taxon>eudicotyledons</taxon>
        <taxon>Gunneridae</taxon>
        <taxon>Pentapetalae</taxon>
        <taxon>asterids</taxon>
        <taxon>campanulids</taxon>
        <taxon>Asterales</taxon>
        <taxon>Asteraceae</taxon>
        <taxon>Asteroideae</taxon>
        <taxon>Anthemideae</taxon>
        <taxon>Anthemidinae</taxon>
        <taxon>Tanacetum</taxon>
    </lineage>
</organism>
<evidence type="ECO:0000259" key="1">
    <source>
        <dbReference type="Pfam" id="PF00078"/>
    </source>
</evidence>
<dbReference type="AlphaFoldDB" id="A0A6L2MKS6"/>
<accession>A0A6L2MKS6</accession>
<reference evidence="2" key="1">
    <citation type="journal article" date="2019" name="Sci. Rep.">
        <title>Draft genome of Tanacetum cinerariifolium, the natural source of mosquito coil.</title>
        <authorList>
            <person name="Yamashiro T."/>
            <person name="Shiraishi A."/>
            <person name="Satake H."/>
            <person name="Nakayama K."/>
        </authorList>
    </citation>
    <scope>NUCLEOTIDE SEQUENCE</scope>
</reference>
<dbReference type="InterPro" id="IPR053134">
    <property type="entry name" value="RNA-dir_DNA_polymerase"/>
</dbReference>
<sequence>MTRRHTGSQRISRIFPEDLPGLPLIRQVEFQIDLIPGATPVARAPYRLAPLEMKELSDQLQELADRGSSVYSKINLRSSYHQLRVRDEDITKTAFITRHVIDSQGIHVDTAKIEAVKNWASPTTPIEKLCKASILALPEGNDNIVVYCDASHQGAVVFALKNWRHSLYGTKCIVFIDHKSLHSGPRHIDLAAILPDHAHASLPPPILTKPLPLSGWPSLCRRSAMSELTLRVGKEDITFNLDQTSRYSANYNDMTTNRIDVIDMACEEYLQVVLGFSNVIASANPTPYYDPIVSTTSPTLTLFGNSDFLFEEVDAFLALEDDPTSSEVDQSYELKICKAKSDKSSIDEPPKVELKDLPPHLEYEFLEGDDKLSVIIEKYLSVEEKTALIMVLESHKQAIAWKLSDIKEVLKLLDAGLIYPISDSPWVSPTHCVPKKGGFTVVENEENELILTRLVAGWRVYIDYCKLNEATRKDHFPLPFLDQMLERLVGNQYYCFLDGFSGNFQIPIDPKDQEKTTFTCPYGMFDYRHMPFGLCNAPGTFQRFIQDFSKIAQPMTHLLEKDTLFLFSKECVEAFQTLKRKLTEAPILIAPDWDMPFELMCDASNFVIGAVLGNVKKIILGQYTC</sequence>
<comment type="caution">
    <text evidence="2">The sequence shown here is derived from an EMBL/GenBank/DDBJ whole genome shotgun (WGS) entry which is preliminary data.</text>
</comment>
<dbReference type="PANTHER" id="PTHR24559">
    <property type="entry name" value="TRANSPOSON TY3-I GAG-POL POLYPROTEIN"/>
    <property type="match status" value="1"/>
</dbReference>